<protein>
    <submittedName>
        <fullName evidence="2">GNAT family N-acetyltransferase</fullName>
    </submittedName>
</protein>
<feature type="domain" description="BioF2-like acetyltransferase" evidence="1">
    <location>
        <begin position="209"/>
        <end position="351"/>
    </location>
</feature>
<reference evidence="2 3" key="1">
    <citation type="submission" date="2021-03" db="EMBL/GenBank/DDBJ databases">
        <title>Assistant Professor.</title>
        <authorList>
            <person name="Huq M.A."/>
        </authorList>
    </citation>
    <scope>NUCLEOTIDE SEQUENCE [LARGE SCALE GENOMIC DNA]</scope>
    <source>
        <strain evidence="2 3">MAH-29</strain>
    </source>
</reference>
<organism evidence="2 3">
    <name type="scientific">Niastella soli</name>
    <dbReference type="NCBI Taxonomy" id="2821487"/>
    <lineage>
        <taxon>Bacteria</taxon>
        <taxon>Pseudomonadati</taxon>
        <taxon>Bacteroidota</taxon>
        <taxon>Chitinophagia</taxon>
        <taxon>Chitinophagales</taxon>
        <taxon>Chitinophagaceae</taxon>
        <taxon>Niastella</taxon>
    </lineage>
</organism>
<dbReference type="InterPro" id="IPR038740">
    <property type="entry name" value="BioF2-like_GNAT_dom"/>
</dbReference>
<evidence type="ECO:0000259" key="1">
    <source>
        <dbReference type="Pfam" id="PF13480"/>
    </source>
</evidence>
<gene>
    <name evidence="2" type="ORF">J7I42_22460</name>
</gene>
<comment type="caution">
    <text evidence="2">The sequence shown here is derived from an EMBL/GenBank/DDBJ whole genome shotgun (WGS) entry which is preliminary data.</text>
</comment>
<name>A0ABS3YYS3_9BACT</name>
<dbReference type="Pfam" id="PF13480">
    <property type="entry name" value="Acetyltransf_6"/>
    <property type="match status" value="1"/>
</dbReference>
<evidence type="ECO:0000313" key="3">
    <source>
        <dbReference type="Proteomes" id="UP000677244"/>
    </source>
</evidence>
<dbReference type="InterPro" id="IPR016181">
    <property type="entry name" value="Acyl_CoA_acyltransferase"/>
</dbReference>
<accession>A0ABS3YYS3</accession>
<dbReference type="RefSeq" id="WP_209141125.1">
    <property type="nucleotide sequence ID" value="NZ_JAGHKO010000005.1"/>
</dbReference>
<sequence length="573" mass="66966">MHLAVEREGAARVAAFQDIIEPNNNQDVPCLIELITGSAVIDLLLNPGFQKDFDRLFNACPWATVFQDRLYITAWYQAYQEKHLPVLIKGEINGYFIGVLPMVLLHTQANDRRVYSNGNRITGVGHYDAEYQTWLAVPAHGESFIRQALDKLIKQFPGNPISFRYLPPGTPLNWIKEDKKWRSYSTAQSHTRPLIKLSEPDHAKLLESRQFKNKLNRLKRLGEVQLEPITNLEIFKSYLDELSVLYDFRFGALYNKHIFRDDPVKKEFLIELFRSQLIHATVLKVDREIYAAVVAISGKGWLHLSGFTCHSPFKARSYSPGLLHFSFLAQKLRKECMQYLDLTPGYDSYKEKLANMHDEVYELVVSRKLTYRIKKRIKIWMHNRLIVMGIRPMTVELKVKKYIYRLRHIHILTLLKKLAERFTRKAYQKRYVINTPVFKSGGRNLLHENNLNHLLQFQTDKATGITRWEFLADAMYRLETGQYCYTWIENGKLLSCAWFNFPDASSKEGKSSQEHNYDIELKELYCYIKDRDKLRSFIFSMIDHVASEKNDIGIRTNNKFFSQAMEAIGLKAE</sequence>
<keyword evidence="3" id="KW-1185">Reference proteome</keyword>
<evidence type="ECO:0000313" key="2">
    <source>
        <dbReference type="EMBL" id="MBO9203070.1"/>
    </source>
</evidence>
<dbReference type="SUPFAM" id="SSF55729">
    <property type="entry name" value="Acyl-CoA N-acyltransferases (Nat)"/>
    <property type="match status" value="1"/>
</dbReference>
<dbReference type="Proteomes" id="UP000677244">
    <property type="component" value="Unassembled WGS sequence"/>
</dbReference>
<proteinExistence type="predicted"/>
<dbReference type="EMBL" id="JAGHKO010000005">
    <property type="protein sequence ID" value="MBO9203070.1"/>
    <property type="molecule type" value="Genomic_DNA"/>
</dbReference>